<protein>
    <submittedName>
        <fullName evidence="2">Uncharacterized protein</fullName>
    </submittedName>
</protein>
<organism evidence="2 3">
    <name type="scientific">Trachipleistophora hominis</name>
    <name type="common">Microsporidian parasite</name>
    <dbReference type="NCBI Taxonomy" id="72359"/>
    <lineage>
        <taxon>Eukaryota</taxon>
        <taxon>Fungi</taxon>
        <taxon>Fungi incertae sedis</taxon>
        <taxon>Microsporidia</taxon>
        <taxon>Pleistophoridae</taxon>
        <taxon>Trachipleistophora</taxon>
    </lineage>
</organism>
<proteinExistence type="predicted"/>
<dbReference type="VEuPathDB" id="MicrosporidiaDB:THOM_0901"/>
<feature type="non-terminal residue" evidence="2">
    <location>
        <position position="1"/>
    </location>
</feature>
<gene>
    <name evidence="2" type="ORF">THOM_0901</name>
</gene>
<dbReference type="AlphaFoldDB" id="L7JXU9"/>
<dbReference type="InParanoid" id="L7JXU9"/>
<keyword evidence="3" id="KW-1185">Reference proteome</keyword>
<evidence type="ECO:0000313" key="2">
    <source>
        <dbReference type="EMBL" id="ELQ76140.1"/>
    </source>
</evidence>
<name>L7JXU9_TRAHO</name>
<accession>L7JXU9</accession>
<evidence type="ECO:0000313" key="3">
    <source>
        <dbReference type="Proteomes" id="UP000011185"/>
    </source>
</evidence>
<sequence length="82" mass="10093">VMRILFENQICMWLSKCPHTKHVLLPYFMKYRNKYEKEEPYELNTRAYIYLVCFSIFFSVIAGIVVLWKTIYPSFRMRLSKR</sequence>
<reference evidence="2 3" key="1">
    <citation type="journal article" date="2012" name="PLoS Pathog.">
        <title>The genome of the obligate intracellular parasite Trachipleistophora hominis: new insights into microsporidian genome dynamics and reductive evolution.</title>
        <authorList>
            <person name="Heinz E."/>
            <person name="Williams T.A."/>
            <person name="Nakjang S."/>
            <person name="Noel C.J."/>
            <person name="Swan D.C."/>
            <person name="Goldberg A.V."/>
            <person name="Harris S.R."/>
            <person name="Weinmaier T."/>
            <person name="Markert S."/>
            <person name="Becher D."/>
            <person name="Bernhardt J."/>
            <person name="Dagan T."/>
            <person name="Hacker C."/>
            <person name="Lucocq J.M."/>
            <person name="Schweder T."/>
            <person name="Rattei T."/>
            <person name="Hall N."/>
            <person name="Hirt R.P."/>
            <person name="Embley T.M."/>
        </authorList>
    </citation>
    <scope>NUCLEOTIDE SEQUENCE [LARGE SCALE GENOMIC DNA]</scope>
</reference>
<keyword evidence="1" id="KW-0812">Transmembrane</keyword>
<evidence type="ECO:0000256" key="1">
    <source>
        <dbReference type="SAM" id="Phobius"/>
    </source>
</evidence>
<feature type="transmembrane region" description="Helical" evidence="1">
    <location>
        <begin position="47"/>
        <end position="72"/>
    </location>
</feature>
<keyword evidence="1" id="KW-0472">Membrane</keyword>
<dbReference type="EMBL" id="JH993870">
    <property type="protein sequence ID" value="ELQ76140.1"/>
    <property type="molecule type" value="Genomic_DNA"/>
</dbReference>
<keyword evidence="1" id="KW-1133">Transmembrane helix</keyword>
<dbReference type="HOGENOM" id="CLU_2564820_0_0_1"/>
<dbReference type="Proteomes" id="UP000011185">
    <property type="component" value="Unassembled WGS sequence"/>
</dbReference>